<dbReference type="Gene3D" id="3.40.190.10">
    <property type="entry name" value="Periplasmic binding protein-like II"/>
    <property type="match status" value="2"/>
</dbReference>
<name>A0ABR6L8K7_9HYPH</name>
<proteinExistence type="inferred from homology"/>
<dbReference type="Pfam" id="PF00126">
    <property type="entry name" value="HTH_1"/>
    <property type="match status" value="1"/>
</dbReference>
<protein>
    <submittedName>
        <fullName evidence="6">DNA-binding transcriptional LysR family regulator</fullName>
    </submittedName>
</protein>
<reference evidence="6 7" key="1">
    <citation type="submission" date="2020-08" db="EMBL/GenBank/DDBJ databases">
        <title>Genomic Encyclopedia of Type Strains, Phase IV (KMG-IV): sequencing the most valuable type-strain genomes for metagenomic binning, comparative biology and taxonomic classification.</title>
        <authorList>
            <person name="Goeker M."/>
        </authorList>
    </citation>
    <scope>NUCLEOTIDE SEQUENCE [LARGE SCALE GENOMIC DNA]</scope>
    <source>
        <strain evidence="6 7">DSM 7050</strain>
    </source>
</reference>
<comment type="similarity">
    <text evidence="1">Belongs to the LysR transcriptional regulatory family.</text>
</comment>
<evidence type="ECO:0000313" key="7">
    <source>
        <dbReference type="Proteomes" id="UP000539538"/>
    </source>
</evidence>
<organism evidence="6 7">
    <name type="scientific">Aminobacter niigataensis</name>
    <dbReference type="NCBI Taxonomy" id="83265"/>
    <lineage>
        <taxon>Bacteria</taxon>
        <taxon>Pseudomonadati</taxon>
        <taxon>Pseudomonadota</taxon>
        <taxon>Alphaproteobacteria</taxon>
        <taxon>Hyphomicrobiales</taxon>
        <taxon>Phyllobacteriaceae</taxon>
        <taxon>Aminobacter</taxon>
    </lineage>
</organism>
<evidence type="ECO:0000256" key="3">
    <source>
        <dbReference type="ARBA" id="ARBA00023125"/>
    </source>
</evidence>
<dbReference type="InterPro" id="IPR036390">
    <property type="entry name" value="WH_DNA-bd_sf"/>
</dbReference>
<keyword evidence="4" id="KW-0804">Transcription</keyword>
<dbReference type="Pfam" id="PF03466">
    <property type="entry name" value="LysR_substrate"/>
    <property type="match status" value="1"/>
</dbReference>
<feature type="domain" description="HTH lysR-type" evidence="5">
    <location>
        <begin position="10"/>
        <end position="67"/>
    </location>
</feature>
<sequence>MKLAHESDLLPLNAAKAFEAFARLGSVTAAADELGLTASAVSHRLAQLEEFVGTKLTERHGRGLALTAEGREYLESILPAFFLLRTATSQLRFRASAHEISISAIPLFAVSWLIPRLAGFSRQNRDIDVRVTYAQNRNYSSDAADISVRFGAGAWLGYKSELFLSGAVVPVASPALLQGRDRLPGEETIAGLPLIHDESRDHWLNWFRAAGVRTDHQHLSGPLFEDGLLVRAAAVSGLGAALCRLPLVADDITHGRLVVLSDRSLDDGRSYYLCTRTDRELPQMSRRFVAWMRAERDRHPPES</sequence>
<dbReference type="InterPro" id="IPR005119">
    <property type="entry name" value="LysR_subst-bd"/>
</dbReference>
<dbReference type="InterPro" id="IPR000847">
    <property type="entry name" value="LysR_HTH_N"/>
</dbReference>
<evidence type="ECO:0000256" key="4">
    <source>
        <dbReference type="ARBA" id="ARBA00023163"/>
    </source>
</evidence>
<dbReference type="PANTHER" id="PTHR30537:SF79">
    <property type="entry name" value="TRANSCRIPTIONAL REGULATOR-RELATED"/>
    <property type="match status" value="1"/>
</dbReference>
<dbReference type="RefSeq" id="WP_183263906.1">
    <property type="nucleotide sequence ID" value="NZ_BAAAVZ010000009.1"/>
</dbReference>
<dbReference type="PANTHER" id="PTHR30537">
    <property type="entry name" value="HTH-TYPE TRANSCRIPTIONAL REGULATOR"/>
    <property type="match status" value="1"/>
</dbReference>
<keyword evidence="3 6" id="KW-0238">DNA-binding</keyword>
<evidence type="ECO:0000256" key="2">
    <source>
        <dbReference type="ARBA" id="ARBA00023015"/>
    </source>
</evidence>
<keyword evidence="2" id="KW-0805">Transcription regulation</keyword>
<evidence type="ECO:0000259" key="5">
    <source>
        <dbReference type="PROSITE" id="PS50931"/>
    </source>
</evidence>
<comment type="caution">
    <text evidence="6">The sequence shown here is derived from an EMBL/GenBank/DDBJ whole genome shotgun (WGS) entry which is preliminary data.</text>
</comment>
<keyword evidence="7" id="KW-1185">Reference proteome</keyword>
<dbReference type="Proteomes" id="UP000539538">
    <property type="component" value="Unassembled WGS sequence"/>
</dbReference>
<gene>
    <name evidence="6" type="ORF">GGQ99_004081</name>
</gene>
<evidence type="ECO:0000256" key="1">
    <source>
        <dbReference type="ARBA" id="ARBA00009437"/>
    </source>
</evidence>
<dbReference type="GO" id="GO:0003677">
    <property type="term" value="F:DNA binding"/>
    <property type="evidence" value="ECO:0007669"/>
    <property type="project" value="UniProtKB-KW"/>
</dbReference>
<evidence type="ECO:0000313" key="6">
    <source>
        <dbReference type="EMBL" id="MBB4652305.1"/>
    </source>
</evidence>
<dbReference type="InterPro" id="IPR036388">
    <property type="entry name" value="WH-like_DNA-bd_sf"/>
</dbReference>
<dbReference type="Gene3D" id="1.10.10.10">
    <property type="entry name" value="Winged helix-like DNA-binding domain superfamily/Winged helix DNA-binding domain"/>
    <property type="match status" value="1"/>
</dbReference>
<dbReference type="PROSITE" id="PS50931">
    <property type="entry name" value="HTH_LYSR"/>
    <property type="match status" value="1"/>
</dbReference>
<dbReference type="SUPFAM" id="SSF53850">
    <property type="entry name" value="Periplasmic binding protein-like II"/>
    <property type="match status" value="1"/>
</dbReference>
<dbReference type="EMBL" id="JACHOT010000006">
    <property type="protein sequence ID" value="MBB4652305.1"/>
    <property type="molecule type" value="Genomic_DNA"/>
</dbReference>
<dbReference type="InterPro" id="IPR058163">
    <property type="entry name" value="LysR-type_TF_proteobact-type"/>
</dbReference>
<accession>A0ABR6L8K7</accession>
<dbReference type="CDD" id="cd08432">
    <property type="entry name" value="PBP2_GcdR_TrpI_HvrB_AmpR_like"/>
    <property type="match status" value="1"/>
</dbReference>
<dbReference type="SUPFAM" id="SSF46785">
    <property type="entry name" value="Winged helix' DNA-binding domain"/>
    <property type="match status" value="1"/>
</dbReference>